<dbReference type="GO" id="GO:0006633">
    <property type="term" value="P:fatty acid biosynthetic process"/>
    <property type="evidence" value="ECO:0007669"/>
    <property type="project" value="InterPro"/>
</dbReference>
<dbReference type="PROSITE" id="PS50968">
    <property type="entry name" value="BIOTINYL_LIPOYL"/>
    <property type="match status" value="1"/>
</dbReference>
<accession>A0A498KZE4</accession>
<gene>
    <name evidence="4" type="ORF">EAF64_14890</name>
</gene>
<dbReference type="SUPFAM" id="SSF51230">
    <property type="entry name" value="Single hybrid motif"/>
    <property type="match status" value="1"/>
</dbReference>
<sequence length="82" mass="8766">MADNVIIEAPMPGVFYRRPDPEEPVFAEEGDDVDAGDKVALIGVMKSFHDVTVDTDGVVTEFLVDNESEVEAGDALLTVAPS</sequence>
<dbReference type="InterPro" id="IPR000089">
    <property type="entry name" value="Biotin_lipoyl"/>
</dbReference>
<dbReference type="Proteomes" id="UP000289691">
    <property type="component" value="Unassembled WGS sequence"/>
</dbReference>
<dbReference type="AlphaFoldDB" id="A0A498KZE4"/>
<evidence type="ECO:0000256" key="2">
    <source>
        <dbReference type="ARBA" id="ARBA00023267"/>
    </source>
</evidence>
<dbReference type="InterPro" id="IPR001249">
    <property type="entry name" value="AcCoA_biotinCC"/>
</dbReference>
<reference evidence="4 5" key="1">
    <citation type="submission" date="2019-01" db="EMBL/GenBank/DDBJ databases">
        <title>Halorientalis sp. F13-25 a new haloarchaeum isolated from hypersaline water.</title>
        <authorList>
            <person name="Ana D.-V."/>
            <person name="Cristina S.-P."/>
            <person name="Antonio V."/>
        </authorList>
    </citation>
    <scope>NUCLEOTIDE SEQUENCE [LARGE SCALE GENOMIC DNA]</scope>
    <source>
        <strain evidence="4 5">F13-25</strain>
    </source>
</reference>
<organism evidence="4 5">
    <name type="scientific">Halorientalis pallida</name>
    <dbReference type="NCBI Taxonomy" id="2479928"/>
    <lineage>
        <taxon>Archaea</taxon>
        <taxon>Methanobacteriati</taxon>
        <taxon>Methanobacteriota</taxon>
        <taxon>Stenosarchaea group</taxon>
        <taxon>Halobacteria</taxon>
        <taxon>Halobacteriales</taxon>
        <taxon>Haloarculaceae</taxon>
        <taxon>Halorientalis</taxon>
    </lineage>
</organism>
<comment type="caution">
    <text evidence="4">The sequence shown here is derived from an EMBL/GenBank/DDBJ whole genome shotgun (WGS) entry which is preliminary data.</text>
</comment>
<evidence type="ECO:0000259" key="3">
    <source>
        <dbReference type="PROSITE" id="PS50968"/>
    </source>
</evidence>
<dbReference type="CDD" id="cd06850">
    <property type="entry name" value="biotinyl_domain"/>
    <property type="match status" value="1"/>
</dbReference>
<evidence type="ECO:0000313" key="5">
    <source>
        <dbReference type="Proteomes" id="UP000289691"/>
    </source>
</evidence>
<keyword evidence="2" id="KW-0092">Biotin</keyword>
<feature type="domain" description="Lipoyl-binding" evidence="3">
    <location>
        <begin position="1"/>
        <end position="80"/>
    </location>
</feature>
<dbReference type="GO" id="GO:0003989">
    <property type="term" value="F:acetyl-CoA carboxylase activity"/>
    <property type="evidence" value="ECO:0007669"/>
    <property type="project" value="InterPro"/>
</dbReference>
<dbReference type="GO" id="GO:0009317">
    <property type="term" value="C:acetyl-CoA carboxylase complex"/>
    <property type="evidence" value="ECO:0007669"/>
    <property type="project" value="InterPro"/>
</dbReference>
<dbReference type="Gene3D" id="2.40.50.100">
    <property type="match status" value="1"/>
</dbReference>
<evidence type="ECO:0000313" key="4">
    <source>
        <dbReference type="EMBL" id="RXK47920.1"/>
    </source>
</evidence>
<dbReference type="NCBIfam" id="NF005457">
    <property type="entry name" value="PRK07051.1"/>
    <property type="match status" value="1"/>
</dbReference>
<dbReference type="EMBL" id="RDFA01000005">
    <property type="protein sequence ID" value="RXK47920.1"/>
    <property type="molecule type" value="Genomic_DNA"/>
</dbReference>
<name>A0A498KZE4_9EURY</name>
<dbReference type="PRINTS" id="PR01071">
    <property type="entry name" value="ACOABIOTINCC"/>
</dbReference>
<dbReference type="InterPro" id="IPR050709">
    <property type="entry name" value="Biotin_Carboxyl_Carrier/Decarb"/>
</dbReference>
<dbReference type="PANTHER" id="PTHR45266">
    <property type="entry name" value="OXALOACETATE DECARBOXYLASE ALPHA CHAIN"/>
    <property type="match status" value="1"/>
</dbReference>
<dbReference type="PANTHER" id="PTHR45266:SF3">
    <property type="entry name" value="OXALOACETATE DECARBOXYLASE ALPHA CHAIN"/>
    <property type="match status" value="1"/>
</dbReference>
<dbReference type="OrthoDB" id="211557at2157"/>
<dbReference type="InterPro" id="IPR011053">
    <property type="entry name" value="Single_hybrid_motif"/>
</dbReference>
<dbReference type="RefSeq" id="WP_129069771.1">
    <property type="nucleotide sequence ID" value="NZ_RDFA01000005.1"/>
</dbReference>
<protein>
    <recommendedName>
        <fullName evidence="1">Biotin carboxyl carrier protein of acetyl-CoA carboxylase</fullName>
    </recommendedName>
</protein>
<proteinExistence type="predicted"/>
<dbReference type="Pfam" id="PF00364">
    <property type="entry name" value="Biotin_lipoyl"/>
    <property type="match status" value="1"/>
</dbReference>
<evidence type="ECO:0000256" key="1">
    <source>
        <dbReference type="ARBA" id="ARBA00017562"/>
    </source>
</evidence>
<keyword evidence="5" id="KW-1185">Reference proteome</keyword>